<dbReference type="Proteomes" id="UP001224890">
    <property type="component" value="Unassembled WGS sequence"/>
</dbReference>
<gene>
    <name evidence="2" type="ORF">BDP55DRAFT_710168</name>
</gene>
<feature type="region of interest" description="Disordered" evidence="1">
    <location>
        <begin position="253"/>
        <end position="272"/>
    </location>
</feature>
<dbReference type="GeneID" id="85462673"/>
<evidence type="ECO:0000313" key="2">
    <source>
        <dbReference type="EMBL" id="KAK1700558.1"/>
    </source>
</evidence>
<protein>
    <submittedName>
        <fullName evidence="2">Uncharacterized protein</fullName>
    </submittedName>
</protein>
<accession>A0AAJ0EZW9</accession>
<name>A0AAJ0EZW9_9PEZI</name>
<comment type="caution">
    <text evidence="2">The sequence shown here is derived from an EMBL/GenBank/DDBJ whole genome shotgun (WGS) entry which is preliminary data.</text>
</comment>
<keyword evidence="3" id="KW-1185">Reference proteome</keyword>
<dbReference type="RefSeq" id="XP_060436315.1">
    <property type="nucleotide sequence ID" value="XM_060578147.1"/>
</dbReference>
<dbReference type="AlphaFoldDB" id="A0AAJ0EZW9"/>
<proteinExistence type="predicted"/>
<feature type="compositionally biased region" description="Polar residues" evidence="1">
    <location>
        <begin position="181"/>
        <end position="208"/>
    </location>
</feature>
<evidence type="ECO:0000313" key="3">
    <source>
        <dbReference type="Proteomes" id="UP001224890"/>
    </source>
</evidence>
<dbReference type="EMBL" id="JAHMHR010000002">
    <property type="protein sequence ID" value="KAK1700558.1"/>
    <property type="molecule type" value="Genomic_DNA"/>
</dbReference>
<reference evidence="2" key="1">
    <citation type="submission" date="2021-06" db="EMBL/GenBank/DDBJ databases">
        <title>Comparative genomics, transcriptomics and evolutionary studies reveal genomic signatures of adaptation to plant cell wall in hemibiotrophic fungi.</title>
        <authorList>
            <consortium name="DOE Joint Genome Institute"/>
            <person name="Baroncelli R."/>
            <person name="Diaz J.F."/>
            <person name="Benocci T."/>
            <person name="Peng M."/>
            <person name="Battaglia E."/>
            <person name="Haridas S."/>
            <person name="Andreopoulos W."/>
            <person name="Labutti K."/>
            <person name="Pangilinan J."/>
            <person name="Floch G.L."/>
            <person name="Makela M.R."/>
            <person name="Henrissat B."/>
            <person name="Grigoriev I.V."/>
            <person name="Crouch J.A."/>
            <person name="De Vries R.P."/>
            <person name="Sukno S.A."/>
            <person name="Thon M.R."/>
        </authorList>
    </citation>
    <scope>NUCLEOTIDE SEQUENCE</scope>
    <source>
        <strain evidence="2">CBS 193.32</strain>
    </source>
</reference>
<evidence type="ECO:0000256" key="1">
    <source>
        <dbReference type="SAM" id="MobiDB-lite"/>
    </source>
</evidence>
<feature type="region of interest" description="Disordered" evidence="1">
    <location>
        <begin position="181"/>
        <end position="214"/>
    </location>
</feature>
<organism evidence="2 3">
    <name type="scientific">Colletotrichum godetiae</name>
    <dbReference type="NCBI Taxonomy" id="1209918"/>
    <lineage>
        <taxon>Eukaryota</taxon>
        <taxon>Fungi</taxon>
        <taxon>Dikarya</taxon>
        <taxon>Ascomycota</taxon>
        <taxon>Pezizomycotina</taxon>
        <taxon>Sordariomycetes</taxon>
        <taxon>Hypocreomycetidae</taxon>
        <taxon>Glomerellales</taxon>
        <taxon>Glomerellaceae</taxon>
        <taxon>Colletotrichum</taxon>
        <taxon>Colletotrichum acutatum species complex</taxon>
    </lineage>
</organism>
<sequence>MRHEQESGNRNMRNFWTGVVAVPASTRMSRSVHGFLALALESKPPPVPRRSCAAPSPFNTQAQARQVPTPILVSSVEKVPHHHLHNLFLLVSLEIFIPPSPQTFHPSLNQSTGSLQPLLLFGAGQFLGVLGETQSNYLTNALSLTIIEDRLRRISQLFARDHHDPHDPHDTHVVLAEAQGTTNASTNTPYISSTSQRPQPKLSSSAPYTTHPAGLDVLSKKTSVMVRRTPFPMLNAGLECPRNAGCELQTATPHDFMHKERSQRSSKQAESQ</sequence>